<proteinExistence type="predicted"/>
<dbReference type="PANTHER" id="PTHR10443:SF12">
    <property type="entry name" value="DIPEPTIDASE"/>
    <property type="match status" value="1"/>
</dbReference>
<dbReference type="Gene3D" id="3.20.20.140">
    <property type="entry name" value="Metal-dependent hydrolases"/>
    <property type="match status" value="1"/>
</dbReference>
<feature type="non-terminal residue" evidence="1">
    <location>
        <position position="217"/>
    </location>
</feature>
<dbReference type="AlphaFoldDB" id="A0A382DGW1"/>
<protein>
    <recommendedName>
        <fullName evidence="2">Dipeptidase</fullName>
    </recommendedName>
</protein>
<gene>
    <name evidence="1" type="ORF">METZ01_LOCUS190610</name>
</gene>
<accession>A0A382DGW1</accession>
<reference evidence="1" key="1">
    <citation type="submission" date="2018-05" db="EMBL/GenBank/DDBJ databases">
        <authorList>
            <person name="Lanie J.A."/>
            <person name="Ng W.-L."/>
            <person name="Kazmierczak K.M."/>
            <person name="Andrzejewski T.M."/>
            <person name="Davidsen T.M."/>
            <person name="Wayne K.J."/>
            <person name="Tettelin H."/>
            <person name="Glass J.I."/>
            <person name="Rusch D."/>
            <person name="Podicherti R."/>
            <person name="Tsui H.-C.T."/>
            <person name="Winkler M.E."/>
        </authorList>
    </citation>
    <scope>NUCLEOTIDE SEQUENCE</scope>
</reference>
<organism evidence="1">
    <name type="scientific">marine metagenome</name>
    <dbReference type="NCBI Taxonomy" id="408172"/>
    <lineage>
        <taxon>unclassified sequences</taxon>
        <taxon>metagenomes</taxon>
        <taxon>ecological metagenomes</taxon>
    </lineage>
</organism>
<dbReference type="EMBL" id="UINC01039371">
    <property type="protein sequence ID" value="SVB37756.1"/>
    <property type="molecule type" value="Genomic_DNA"/>
</dbReference>
<name>A0A382DGW1_9ZZZZ</name>
<dbReference type="SUPFAM" id="SSF51556">
    <property type="entry name" value="Metallo-dependent hydrolases"/>
    <property type="match status" value="1"/>
</dbReference>
<dbReference type="Pfam" id="PF01244">
    <property type="entry name" value="Peptidase_M19"/>
    <property type="match status" value="1"/>
</dbReference>
<dbReference type="PANTHER" id="PTHR10443">
    <property type="entry name" value="MICROSOMAL DIPEPTIDASE"/>
    <property type="match status" value="1"/>
</dbReference>
<evidence type="ECO:0008006" key="2">
    <source>
        <dbReference type="Google" id="ProtNLM"/>
    </source>
</evidence>
<dbReference type="PROSITE" id="PS51365">
    <property type="entry name" value="RENAL_DIPEPTIDASE_2"/>
    <property type="match status" value="1"/>
</dbReference>
<dbReference type="InterPro" id="IPR032466">
    <property type="entry name" value="Metal_Hydrolase"/>
</dbReference>
<dbReference type="InterPro" id="IPR008257">
    <property type="entry name" value="Pept_M19"/>
</dbReference>
<evidence type="ECO:0000313" key="1">
    <source>
        <dbReference type="EMBL" id="SVB37756.1"/>
    </source>
</evidence>
<sequence>MKNTSIPLAKQVNRVPSMRIKLDAKQETRFQKVSDELFMIDLHQHPMVCTEDMTRFVEYLRIGQLDWGYEAAIAGGWATVATANCFKGMVNSPELSYISFDDLTEEIGLMLSDVLQNPSIVDKVTDVDEILSTFQAGKLGFLPTVEHLAIGDMVNRIDILASMGVRIAGLTYNYQNNIGCGLVETHDSGITDFGRAAIDRMNSVGMAVDLSHAGYKT</sequence>
<dbReference type="GO" id="GO:0006508">
    <property type="term" value="P:proteolysis"/>
    <property type="evidence" value="ECO:0007669"/>
    <property type="project" value="InterPro"/>
</dbReference>
<dbReference type="GO" id="GO:0070573">
    <property type="term" value="F:metallodipeptidase activity"/>
    <property type="evidence" value="ECO:0007669"/>
    <property type="project" value="InterPro"/>
</dbReference>